<feature type="binding site" evidence="7">
    <location>
        <position position="92"/>
    </location>
    <ligand>
        <name>shikimate</name>
        <dbReference type="ChEBI" id="CHEBI:36208"/>
    </ligand>
</feature>
<comment type="function">
    <text evidence="7">Involved in the biosynthesis of the chorismate, which leads to the biosynthesis of aromatic amino acids. Catalyzes the reversible NADPH linked reduction of 3-dehydroshikimate (DHSA) to yield shikimate (SA).</text>
</comment>
<evidence type="ECO:0000256" key="2">
    <source>
        <dbReference type="ARBA" id="ARBA00012962"/>
    </source>
</evidence>
<dbReference type="InterPro" id="IPR046346">
    <property type="entry name" value="Aminoacid_DH-like_N_sf"/>
</dbReference>
<dbReference type="SUPFAM" id="SSF51735">
    <property type="entry name" value="NAD(P)-binding Rossmann-fold domains"/>
    <property type="match status" value="1"/>
</dbReference>
<dbReference type="InterPro" id="IPR011342">
    <property type="entry name" value="Shikimate_DH"/>
</dbReference>
<dbReference type="EMBL" id="BNJR01000014">
    <property type="protein sequence ID" value="GHP14180.1"/>
    <property type="molecule type" value="Genomic_DNA"/>
</dbReference>
<keyword evidence="3 7" id="KW-0028">Amino-acid biosynthesis</keyword>
<dbReference type="InterPro" id="IPR013708">
    <property type="entry name" value="Shikimate_DH-bd_N"/>
</dbReference>
<feature type="binding site" evidence="7">
    <location>
        <position position="67"/>
    </location>
    <ligand>
        <name>shikimate</name>
        <dbReference type="ChEBI" id="CHEBI:36208"/>
    </ligand>
</feature>
<dbReference type="CDD" id="cd01065">
    <property type="entry name" value="NAD_bind_Shikimate_DH"/>
    <property type="match status" value="1"/>
</dbReference>
<evidence type="ECO:0000256" key="7">
    <source>
        <dbReference type="HAMAP-Rule" id="MF_00222"/>
    </source>
</evidence>
<dbReference type="HAMAP" id="MF_00222">
    <property type="entry name" value="Shikimate_DH_AroE"/>
    <property type="match status" value="1"/>
</dbReference>
<keyword evidence="6 7" id="KW-0057">Aromatic amino acid biosynthesis</keyword>
<comment type="catalytic activity">
    <reaction evidence="7">
        <text>shikimate + NADP(+) = 3-dehydroshikimate + NADPH + H(+)</text>
        <dbReference type="Rhea" id="RHEA:17737"/>
        <dbReference type="ChEBI" id="CHEBI:15378"/>
        <dbReference type="ChEBI" id="CHEBI:16630"/>
        <dbReference type="ChEBI" id="CHEBI:36208"/>
        <dbReference type="ChEBI" id="CHEBI:57783"/>
        <dbReference type="ChEBI" id="CHEBI:58349"/>
        <dbReference type="EC" id="1.1.1.25"/>
    </reaction>
</comment>
<evidence type="ECO:0000313" key="10">
    <source>
        <dbReference type="EMBL" id="GHP14180.1"/>
    </source>
</evidence>
<dbReference type="Gene3D" id="3.40.50.10860">
    <property type="entry name" value="Leucine Dehydrogenase, chain A, domain 1"/>
    <property type="match status" value="1"/>
</dbReference>
<evidence type="ECO:0000259" key="9">
    <source>
        <dbReference type="Pfam" id="PF18317"/>
    </source>
</evidence>
<keyword evidence="5 7" id="KW-0560">Oxidoreductase</keyword>
<dbReference type="NCBIfam" id="TIGR00507">
    <property type="entry name" value="aroE"/>
    <property type="match status" value="1"/>
</dbReference>
<dbReference type="Proteomes" id="UP000604765">
    <property type="component" value="Unassembled WGS sequence"/>
</dbReference>
<evidence type="ECO:0000256" key="5">
    <source>
        <dbReference type="ARBA" id="ARBA00023002"/>
    </source>
</evidence>
<feature type="active site" description="Proton acceptor" evidence="7">
    <location>
        <position position="71"/>
    </location>
</feature>
<evidence type="ECO:0000313" key="11">
    <source>
        <dbReference type="Proteomes" id="UP000604765"/>
    </source>
</evidence>
<feature type="binding site" evidence="7">
    <location>
        <position position="229"/>
    </location>
    <ligand>
        <name>NADP(+)</name>
        <dbReference type="ChEBI" id="CHEBI:58349"/>
    </ligand>
</feature>
<dbReference type="Gene3D" id="3.40.50.720">
    <property type="entry name" value="NAD(P)-binding Rossmann-like Domain"/>
    <property type="match status" value="1"/>
</dbReference>
<evidence type="ECO:0000256" key="1">
    <source>
        <dbReference type="ARBA" id="ARBA00004871"/>
    </source>
</evidence>
<feature type="binding site" evidence="7">
    <location>
        <begin position="20"/>
        <end position="22"/>
    </location>
    <ligand>
        <name>shikimate</name>
        <dbReference type="ChEBI" id="CHEBI:36208"/>
    </ligand>
</feature>
<comment type="subunit">
    <text evidence="7">Homodimer.</text>
</comment>
<comment type="pathway">
    <text evidence="1 7">Metabolic intermediate biosynthesis; chorismate biosynthesis; chorismate from D-erythrose 4-phosphate and phosphoenolpyruvate: step 4/7.</text>
</comment>
<feature type="binding site" evidence="7">
    <location>
        <position position="252"/>
    </location>
    <ligand>
        <name>NADP(+)</name>
        <dbReference type="ChEBI" id="CHEBI:58349"/>
    </ligand>
</feature>
<comment type="similarity">
    <text evidence="7">Belongs to the shikimate dehydrogenase family.</text>
</comment>
<dbReference type="PANTHER" id="PTHR21089">
    <property type="entry name" value="SHIKIMATE DEHYDROGENASE"/>
    <property type="match status" value="1"/>
</dbReference>
<dbReference type="PANTHER" id="PTHR21089:SF1">
    <property type="entry name" value="BIFUNCTIONAL 3-DEHYDROQUINATE DEHYDRATASE_SHIKIMATE DEHYDROGENASE, CHLOROPLASTIC"/>
    <property type="match status" value="1"/>
</dbReference>
<keyword evidence="4 7" id="KW-0521">NADP</keyword>
<evidence type="ECO:0000259" key="8">
    <source>
        <dbReference type="Pfam" id="PF08501"/>
    </source>
</evidence>
<dbReference type="InterPro" id="IPR036291">
    <property type="entry name" value="NAD(P)-bd_dom_sf"/>
</dbReference>
<feature type="domain" description="Shikimate dehydrogenase substrate binding N-terminal" evidence="8">
    <location>
        <begin position="12"/>
        <end position="94"/>
    </location>
</feature>
<dbReference type="Pfam" id="PF08501">
    <property type="entry name" value="Shikimate_dh_N"/>
    <property type="match status" value="1"/>
</dbReference>
<dbReference type="InterPro" id="IPR041121">
    <property type="entry name" value="SDH_C"/>
</dbReference>
<accession>A0ABQ3VZ58</accession>
<feature type="domain" description="SDH C-terminal" evidence="9">
    <location>
        <begin position="252"/>
        <end position="282"/>
    </location>
</feature>
<protein>
    <recommendedName>
        <fullName evidence="2 7">Shikimate dehydrogenase (NADP(+))</fullName>
        <shortName evidence="7">SDH</shortName>
        <ecNumber evidence="2 7">1.1.1.25</ecNumber>
    </recommendedName>
</protein>
<evidence type="ECO:0000256" key="3">
    <source>
        <dbReference type="ARBA" id="ARBA00022605"/>
    </source>
</evidence>
<feature type="binding site" evidence="7">
    <location>
        <position position="259"/>
    </location>
    <ligand>
        <name>shikimate</name>
        <dbReference type="ChEBI" id="CHEBI:36208"/>
    </ligand>
</feature>
<keyword evidence="11" id="KW-1185">Reference proteome</keyword>
<dbReference type="InterPro" id="IPR022893">
    <property type="entry name" value="Shikimate_DH_fam"/>
</dbReference>
<gene>
    <name evidence="10" type="primary">aroD1</name>
    <name evidence="7" type="synonym">aroE</name>
    <name evidence="10" type="ORF">YK48G_16050</name>
</gene>
<dbReference type="Pfam" id="PF18317">
    <property type="entry name" value="SDH_C"/>
    <property type="match status" value="1"/>
</dbReference>
<comment type="caution">
    <text evidence="7">Lacks conserved residue(s) required for the propagation of feature annotation.</text>
</comment>
<feature type="binding site" evidence="7">
    <location>
        <begin position="131"/>
        <end position="135"/>
    </location>
    <ligand>
        <name>NADP(+)</name>
        <dbReference type="ChEBI" id="CHEBI:58349"/>
    </ligand>
</feature>
<feature type="binding site" evidence="7">
    <location>
        <position position="231"/>
    </location>
    <ligand>
        <name>shikimate</name>
        <dbReference type="ChEBI" id="CHEBI:36208"/>
    </ligand>
</feature>
<name>A0ABQ3VZ58_9LACO</name>
<reference evidence="10 11" key="1">
    <citation type="journal article" date="2021" name="Int. J. Syst. Evol. Microbiol.">
        <title>Lentilactobacillus fungorum sp. nov., isolated from spent mushroom substrates.</title>
        <authorList>
            <person name="Tohno M."/>
            <person name="Tanizawa Y."/>
            <person name="Kojima Y."/>
            <person name="Sakamoto M."/>
            <person name="Ohkuma M."/>
            <person name="Kobayashi H."/>
        </authorList>
    </citation>
    <scope>NUCLEOTIDE SEQUENCE [LARGE SCALE GENOMIC DNA]</scope>
    <source>
        <strain evidence="10 11">YK48G</strain>
    </source>
</reference>
<dbReference type="EC" id="1.1.1.25" evidence="2 7"/>
<sequence>MMINGHTQLFGLLAHPAAHSLSPLIHNTSFKATGINGTYLAFDVTPAGLSTSLAAMRVMNIGGFNLSMPLKTAVIPMLDEISPRAARLQAVNTVVNRDGRLFGDSTDGQGFIDALHANGVEVANQTLTVLGAGGAGRAIVAAAIDADAAQINVFKRQNQTFTQVRQQMTRWSPNVAVVAYEDQAAMARSFDDSQIVVNATNVGMAGNQQLPVSQQLMNRLGPQHVVVDVVYFPLLTPFVQAAKQQGSRAANGIGMLVHQAAGSFLEWTGQKMPIQKVVEAVKTEVSHRQK</sequence>
<feature type="binding site" evidence="7">
    <location>
        <position position="107"/>
    </location>
    <ligand>
        <name>shikimate</name>
        <dbReference type="ChEBI" id="CHEBI:36208"/>
    </ligand>
</feature>
<proteinExistence type="inferred from homology"/>
<comment type="caution">
    <text evidence="10">The sequence shown here is derived from an EMBL/GenBank/DDBJ whole genome shotgun (WGS) entry which is preliminary data.</text>
</comment>
<dbReference type="SUPFAM" id="SSF53223">
    <property type="entry name" value="Aminoacid dehydrogenase-like, N-terminal domain"/>
    <property type="match status" value="1"/>
</dbReference>
<evidence type="ECO:0000256" key="6">
    <source>
        <dbReference type="ARBA" id="ARBA00023141"/>
    </source>
</evidence>
<organism evidence="10 11">
    <name type="scientific">Lentilactobacillus fungorum</name>
    <dbReference type="NCBI Taxonomy" id="2201250"/>
    <lineage>
        <taxon>Bacteria</taxon>
        <taxon>Bacillati</taxon>
        <taxon>Bacillota</taxon>
        <taxon>Bacilli</taxon>
        <taxon>Lactobacillales</taxon>
        <taxon>Lactobacillaceae</taxon>
        <taxon>Lentilactobacillus</taxon>
    </lineage>
</organism>
<evidence type="ECO:0000256" key="4">
    <source>
        <dbReference type="ARBA" id="ARBA00022857"/>
    </source>
</evidence>